<dbReference type="HOGENOM" id="CLU_097241_0_0_1"/>
<protein>
    <submittedName>
        <fullName evidence="2">Uncharacterized protein</fullName>
    </submittedName>
</protein>
<name>S7RQ34_GLOTA</name>
<reference evidence="2 3" key="1">
    <citation type="journal article" date="2012" name="Science">
        <title>The Paleozoic origin of enzymatic lignin decomposition reconstructed from 31 fungal genomes.</title>
        <authorList>
            <person name="Floudas D."/>
            <person name="Binder M."/>
            <person name="Riley R."/>
            <person name="Barry K."/>
            <person name="Blanchette R.A."/>
            <person name="Henrissat B."/>
            <person name="Martinez A.T."/>
            <person name="Otillar R."/>
            <person name="Spatafora J.W."/>
            <person name="Yadav J.S."/>
            <person name="Aerts A."/>
            <person name="Benoit I."/>
            <person name="Boyd A."/>
            <person name="Carlson A."/>
            <person name="Copeland A."/>
            <person name="Coutinho P.M."/>
            <person name="de Vries R.P."/>
            <person name="Ferreira P."/>
            <person name="Findley K."/>
            <person name="Foster B."/>
            <person name="Gaskell J."/>
            <person name="Glotzer D."/>
            <person name="Gorecki P."/>
            <person name="Heitman J."/>
            <person name="Hesse C."/>
            <person name="Hori C."/>
            <person name="Igarashi K."/>
            <person name="Jurgens J.A."/>
            <person name="Kallen N."/>
            <person name="Kersten P."/>
            <person name="Kohler A."/>
            <person name="Kuees U."/>
            <person name="Kumar T.K.A."/>
            <person name="Kuo A."/>
            <person name="LaButti K."/>
            <person name="Larrondo L.F."/>
            <person name="Lindquist E."/>
            <person name="Ling A."/>
            <person name="Lombard V."/>
            <person name="Lucas S."/>
            <person name="Lundell T."/>
            <person name="Martin R."/>
            <person name="McLaughlin D.J."/>
            <person name="Morgenstern I."/>
            <person name="Morin E."/>
            <person name="Murat C."/>
            <person name="Nagy L.G."/>
            <person name="Nolan M."/>
            <person name="Ohm R.A."/>
            <person name="Patyshakuliyeva A."/>
            <person name="Rokas A."/>
            <person name="Ruiz-Duenas F.J."/>
            <person name="Sabat G."/>
            <person name="Salamov A."/>
            <person name="Samejima M."/>
            <person name="Schmutz J."/>
            <person name="Slot J.C."/>
            <person name="St John F."/>
            <person name="Stenlid J."/>
            <person name="Sun H."/>
            <person name="Sun S."/>
            <person name="Syed K."/>
            <person name="Tsang A."/>
            <person name="Wiebenga A."/>
            <person name="Young D."/>
            <person name="Pisabarro A."/>
            <person name="Eastwood D.C."/>
            <person name="Martin F."/>
            <person name="Cullen D."/>
            <person name="Grigoriev I.V."/>
            <person name="Hibbett D.S."/>
        </authorList>
    </citation>
    <scope>NUCLEOTIDE SEQUENCE [LARGE SCALE GENOMIC DNA]</scope>
    <source>
        <strain evidence="2 3">ATCC 11539</strain>
    </source>
</reference>
<dbReference type="GeneID" id="19300102"/>
<feature type="compositionally biased region" description="Low complexity" evidence="1">
    <location>
        <begin position="77"/>
        <end position="86"/>
    </location>
</feature>
<dbReference type="OrthoDB" id="3256870at2759"/>
<dbReference type="Proteomes" id="UP000030669">
    <property type="component" value="Unassembled WGS sequence"/>
</dbReference>
<organism evidence="2 3">
    <name type="scientific">Gloeophyllum trabeum (strain ATCC 11539 / FP-39264 / Madison 617)</name>
    <name type="common">Brown rot fungus</name>
    <dbReference type="NCBI Taxonomy" id="670483"/>
    <lineage>
        <taxon>Eukaryota</taxon>
        <taxon>Fungi</taxon>
        <taxon>Dikarya</taxon>
        <taxon>Basidiomycota</taxon>
        <taxon>Agaricomycotina</taxon>
        <taxon>Agaricomycetes</taxon>
        <taxon>Gloeophyllales</taxon>
        <taxon>Gloeophyllaceae</taxon>
        <taxon>Gloeophyllum</taxon>
    </lineage>
</organism>
<dbReference type="KEGG" id="gtr:GLOTRDRAFT_115845"/>
<accession>S7RQ34</accession>
<sequence length="220" mass="23979">MLDDVLLDQLMTHDPRKHAHNDGHVYLRQPYTVEIIQLEEVTPPSPHSIPSSSASPASSSSSSYYDDESDEEEDSDCTSYCSSDYSMQDEPRTKDAAYAEDTYSARMSRIHAWRESFSKEVGALAPGAVPMASSPPVSRREDRDADGDLATSCSEAEEDAGSQRVYAAAGVPQSSRLSTLSLHSCPACDASFDTSQSLRRHGRGPLAGEACRVAVEYDFE</sequence>
<evidence type="ECO:0000313" key="2">
    <source>
        <dbReference type="EMBL" id="EPQ56700.1"/>
    </source>
</evidence>
<feature type="region of interest" description="Disordered" evidence="1">
    <location>
        <begin position="124"/>
        <end position="169"/>
    </location>
</feature>
<gene>
    <name evidence="2" type="ORF">GLOTRDRAFT_115845</name>
</gene>
<feature type="compositionally biased region" description="Acidic residues" evidence="1">
    <location>
        <begin position="65"/>
        <end position="76"/>
    </location>
</feature>
<dbReference type="AlphaFoldDB" id="S7RQ34"/>
<dbReference type="EMBL" id="KB469300">
    <property type="protein sequence ID" value="EPQ56700.1"/>
    <property type="molecule type" value="Genomic_DNA"/>
</dbReference>
<feature type="region of interest" description="Disordered" evidence="1">
    <location>
        <begin position="42"/>
        <end position="94"/>
    </location>
</feature>
<feature type="compositionally biased region" description="Low complexity" evidence="1">
    <location>
        <begin position="48"/>
        <end position="64"/>
    </location>
</feature>
<evidence type="ECO:0000256" key="1">
    <source>
        <dbReference type="SAM" id="MobiDB-lite"/>
    </source>
</evidence>
<dbReference type="eggNOG" id="ENOG502SSB6">
    <property type="taxonomic scope" value="Eukaryota"/>
</dbReference>
<dbReference type="RefSeq" id="XP_007865381.1">
    <property type="nucleotide sequence ID" value="XM_007867190.1"/>
</dbReference>
<evidence type="ECO:0000313" key="3">
    <source>
        <dbReference type="Proteomes" id="UP000030669"/>
    </source>
</evidence>
<proteinExistence type="predicted"/>
<dbReference type="OMA" id="MHSCPAC"/>
<keyword evidence="3" id="KW-1185">Reference proteome</keyword>